<sequence length="291" mass="31560">MALRWLWSALSALGPHGEVGMKLSRPRKFVLLGTIFLLVGLSGRASANEAADRAPTLSASPPAPVATPAPSAKKKPEKATVPVATKHNGGPAGSRTMTGGKAVALTFDDGPDPTHTPQILKLLAQHKVRATFCVVGKNAQRHPQLIRQIVAGGHTLCNHTWNHNLKLGKAPAANIKADLARTNAAIRRAAPKAKISYFRAPGGNFTPRLVGVARQLKMTSIYWKVDPRDWEHPKGETRAQHRARVIKKVQKYACNGAIVLSHDYAQPDTIVAYRTLLPWLRKRFTLAPLPA</sequence>
<dbReference type="Proteomes" id="UP000636960">
    <property type="component" value="Unassembled WGS sequence"/>
</dbReference>
<evidence type="ECO:0000313" key="3">
    <source>
        <dbReference type="EMBL" id="GIE95867.1"/>
    </source>
</evidence>
<feature type="region of interest" description="Disordered" evidence="1">
    <location>
        <begin position="52"/>
        <end position="97"/>
    </location>
</feature>
<reference evidence="3" key="1">
    <citation type="submission" date="2021-01" db="EMBL/GenBank/DDBJ databases">
        <title>Whole genome shotgun sequence of Actinoplanes rishiriensis NBRC 108556.</title>
        <authorList>
            <person name="Komaki H."/>
            <person name="Tamura T."/>
        </authorList>
    </citation>
    <scope>NUCLEOTIDE SEQUENCE</scope>
    <source>
        <strain evidence="3">NBRC 108556</strain>
    </source>
</reference>
<dbReference type="AlphaFoldDB" id="A0A919JYH9"/>
<dbReference type="CDD" id="cd10917">
    <property type="entry name" value="CE4_NodB_like_6s_7s"/>
    <property type="match status" value="1"/>
</dbReference>
<dbReference type="SUPFAM" id="SSF88713">
    <property type="entry name" value="Glycoside hydrolase/deacetylase"/>
    <property type="match status" value="1"/>
</dbReference>
<accession>A0A919JYH9</accession>
<protein>
    <recommendedName>
        <fullName evidence="2">NodB homology domain-containing protein</fullName>
    </recommendedName>
</protein>
<proteinExistence type="predicted"/>
<comment type="caution">
    <text evidence="3">The sequence shown here is derived from an EMBL/GenBank/DDBJ whole genome shotgun (WGS) entry which is preliminary data.</text>
</comment>
<organism evidence="3 4">
    <name type="scientific">Paractinoplanes rishiriensis</name>
    <dbReference type="NCBI Taxonomy" id="1050105"/>
    <lineage>
        <taxon>Bacteria</taxon>
        <taxon>Bacillati</taxon>
        <taxon>Actinomycetota</taxon>
        <taxon>Actinomycetes</taxon>
        <taxon>Micromonosporales</taxon>
        <taxon>Micromonosporaceae</taxon>
        <taxon>Paractinoplanes</taxon>
    </lineage>
</organism>
<keyword evidence="4" id="KW-1185">Reference proteome</keyword>
<dbReference type="PROSITE" id="PS51677">
    <property type="entry name" value="NODB"/>
    <property type="match status" value="1"/>
</dbReference>
<feature type="domain" description="NodB homology" evidence="2">
    <location>
        <begin position="101"/>
        <end position="289"/>
    </location>
</feature>
<gene>
    <name evidence="3" type="ORF">Ari01nite_33320</name>
</gene>
<dbReference type="GO" id="GO:0016810">
    <property type="term" value="F:hydrolase activity, acting on carbon-nitrogen (but not peptide) bonds"/>
    <property type="evidence" value="ECO:0007669"/>
    <property type="project" value="InterPro"/>
</dbReference>
<dbReference type="Gene3D" id="3.20.20.370">
    <property type="entry name" value="Glycoside hydrolase/deacetylase"/>
    <property type="match status" value="1"/>
</dbReference>
<name>A0A919JYH9_9ACTN</name>
<evidence type="ECO:0000313" key="4">
    <source>
        <dbReference type="Proteomes" id="UP000636960"/>
    </source>
</evidence>
<evidence type="ECO:0000259" key="2">
    <source>
        <dbReference type="PROSITE" id="PS51677"/>
    </source>
</evidence>
<evidence type="ECO:0000256" key="1">
    <source>
        <dbReference type="SAM" id="MobiDB-lite"/>
    </source>
</evidence>
<dbReference type="InterPro" id="IPR011330">
    <property type="entry name" value="Glyco_hydro/deAcase_b/a-brl"/>
</dbReference>
<dbReference type="InterPro" id="IPR050248">
    <property type="entry name" value="Polysacc_deacetylase_ArnD"/>
</dbReference>
<dbReference type="Pfam" id="PF01522">
    <property type="entry name" value="Polysacc_deac_1"/>
    <property type="match status" value="1"/>
</dbReference>
<dbReference type="InterPro" id="IPR002509">
    <property type="entry name" value="NODB_dom"/>
</dbReference>
<dbReference type="PANTHER" id="PTHR10587">
    <property type="entry name" value="GLYCOSYL TRANSFERASE-RELATED"/>
    <property type="match status" value="1"/>
</dbReference>
<dbReference type="PANTHER" id="PTHR10587:SF137">
    <property type="entry name" value="4-DEOXY-4-FORMAMIDO-L-ARABINOSE-PHOSPHOUNDECAPRENOL DEFORMYLASE ARND-RELATED"/>
    <property type="match status" value="1"/>
</dbReference>
<dbReference type="GO" id="GO:0005975">
    <property type="term" value="P:carbohydrate metabolic process"/>
    <property type="evidence" value="ECO:0007669"/>
    <property type="project" value="InterPro"/>
</dbReference>
<dbReference type="EMBL" id="BOMV01000036">
    <property type="protein sequence ID" value="GIE95867.1"/>
    <property type="molecule type" value="Genomic_DNA"/>
</dbReference>